<dbReference type="AlphaFoldDB" id="A0A9D4V2V3"/>
<dbReference type="PANTHER" id="PTHR33431">
    <property type="entry name" value="ENABLED-LIKE PROTEIN (DUF1635)"/>
    <property type="match status" value="1"/>
</dbReference>
<name>A0A9D4V2V3_ADICA</name>
<feature type="compositionally biased region" description="Low complexity" evidence="2">
    <location>
        <begin position="218"/>
        <end position="233"/>
    </location>
</feature>
<evidence type="ECO:0000256" key="2">
    <source>
        <dbReference type="SAM" id="MobiDB-lite"/>
    </source>
</evidence>
<feature type="coiled-coil region" evidence="1">
    <location>
        <begin position="63"/>
        <end position="90"/>
    </location>
</feature>
<dbReference type="Proteomes" id="UP000886520">
    <property type="component" value="Chromosome 6"/>
</dbReference>
<evidence type="ECO:0000313" key="4">
    <source>
        <dbReference type="Proteomes" id="UP000886520"/>
    </source>
</evidence>
<dbReference type="InterPro" id="IPR012862">
    <property type="entry name" value="DUF1635"/>
</dbReference>
<dbReference type="EMBL" id="JABFUD020000006">
    <property type="protein sequence ID" value="KAI5078258.1"/>
    <property type="molecule type" value="Genomic_DNA"/>
</dbReference>
<dbReference type="Pfam" id="PF07795">
    <property type="entry name" value="DUF1635"/>
    <property type="match status" value="2"/>
</dbReference>
<evidence type="ECO:0000256" key="1">
    <source>
        <dbReference type="SAM" id="Coils"/>
    </source>
</evidence>
<organism evidence="3 4">
    <name type="scientific">Adiantum capillus-veneris</name>
    <name type="common">Maidenhair fern</name>
    <dbReference type="NCBI Taxonomy" id="13818"/>
    <lineage>
        <taxon>Eukaryota</taxon>
        <taxon>Viridiplantae</taxon>
        <taxon>Streptophyta</taxon>
        <taxon>Embryophyta</taxon>
        <taxon>Tracheophyta</taxon>
        <taxon>Polypodiopsida</taxon>
        <taxon>Polypodiidae</taxon>
        <taxon>Polypodiales</taxon>
        <taxon>Pteridineae</taxon>
        <taxon>Pteridaceae</taxon>
        <taxon>Vittarioideae</taxon>
        <taxon>Adiantum</taxon>
    </lineage>
</organism>
<feature type="region of interest" description="Disordered" evidence="2">
    <location>
        <begin position="213"/>
        <end position="233"/>
    </location>
</feature>
<keyword evidence="1" id="KW-0175">Coiled coil</keyword>
<sequence>MDGSLASIFLNPVLAQRHCDNEWTSLDSQCPEELQYKLACASMELQRTKAAAKEEEQIQDAKLHHLQELLSIIRKERDEAREECQKLRECISQQSSSCADSPCSFMNSSPIMSSPTSSPWSLQQLEEHLNSDSFCDFGKVPASLELQQTLQSFSQSCNDEHGFQALFPTIQPTCESILESSLSPFSLDVLEQASPFEAEPSLHLAELEQSKEAMQVMSESSQSTRSLSRQSSSNSSSASVQIFQQAQSFIDLTDSGAPSSSVEKNFVEPGAECYMIPSSPLCDNASLPVVSSCTSSKVLPLTRDSPTNSISASVSITNLTIGAEGVPAMKSTLLTTQACRAQSPPNVPLAAKQAIAPLVRQVHLPEPPEADPQVMLSSLPEKGKLLQAVMQAGPLLQTLLLAGPLPQWRHPPPPLSTGDIPKVSMVPSMVPYPNPCVAQGHIKYVTPTINCVPASATRVRAANADSCARPKKLRKLSPATPHQSQLMHMWSSDGRMPVGVVSYPPTIY</sequence>
<comment type="caution">
    <text evidence="3">The sequence shown here is derived from an EMBL/GenBank/DDBJ whole genome shotgun (WGS) entry which is preliminary data.</text>
</comment>
<gene>
    <name evidence="3" type="ORF">GOP47_0005929</name>
</gene>
<dbReference type="PANTHER" id="PTHR33431:SF3">
    <property type="entry name" value="ENABLED-LIKE PROTEIN (DUF1635)"/>
    <property type="match status" value="1"/>
</dbReference>
<protein>
    <submittedName>
        <fullName evidence="3">Uncharacterized protein</fullName>
    </submittedName>
</protein>
<dbReference type="OrthoDB" id="1926156at2759"/>
<evidence type="ECO:0000313" key="3">
    <source>
        <dbReference type="EMBL" id="KAI5078258.1"/>
    </source>
</evidence>
<proteinExistence type="predicted"/>
<reference evidence="3" key="1">
    <citation type="submission" date="2021-01" db="EMBL/GenBank/DDBJ databases">
        <title>Adiantum capillus-veneris genome.</title>
        <authorList>
            <person name="Fang Y."/>
            <person name="Liao Q."/>
        </authorList>
    </citation>
    <scope>NUCLEOTIDE SEQUENCE</scope>
    <source>
        <strain evidence="3">H3</strain>
        <tissue evidence="3">Leaf</tissue>
    </source>
</reference>
<keyword evidence="4" id="KW-1185">Reference proteome</keyword>
<accession>A0A9D4V2V3</accession>